<accession>A0A0M3RSN2</accession>
<dbReference type="HAMAP" id="MF_01523">
    <property type="entry name" value="16SrRNA_methyltr_J"/>
    <property type="match status" value="1"/>
</dbReference>
<protein>
    <recommendedName>
        <fullName evidence="3">Ribosomal RNA small subunit methyltransferase J</fullName>
        <ecNumber evidence="3">2.1.1.242</ecNumber>
    </recommendedName>
    <alternativeName>
        <fullName evidence="3">16S rRNA m2G1516 methyltransferase</fullName>
    </alternativeName>
    <alternativeName>
        <fullName evidence="3">rRNA (guanine-N(2)-)-methyltransferase</fullName>
    </alternativeName>
</protein>
<dbReference type="RefSeq" id="WP_053940496.1">
    <property type="nucleotide sequence ID" value="NZ_CP009253.1"/>
</dbReference>
<dbReference type="Gene3D" id="3.40.50.150">
    <property type="entry name" value="Vaccinia Virus protein VP39"/>
    <property type="match status" value="1"/>
</dbReference>
<dbReference type="EMBL" id="CP009253">
    <property type="protein sequence ID" value="ALD15506.1"/>
    <property type="molecule type" value="Genomic_DNA"/>
</dbReference>
<sequence length="254" mass="30020">MNIYLIIKNTNVRLQKIIKEHNIKHDENSSFALIINNNVLELYDRSKIYKKSIKVDFISKQNNYRCINFKKKNEALYKALGIKSNYFPSVVDATAGFGRDAFLISFWGCYVIMIERHPVIAALLKDGLQRACKNKNIGYWLKKRLHFIFYDSCKMLEMSIVQPDIVYLDPMYPINKKTSLPKKNMQCLRKIIKNNNDYKELLNISRKFARKRIVVKRPIHAEPLSNEKFTFSIGNKNHRFDIYLPFKKNRSTIK</sequence>
<comment type="caution">
    <text evidence="3">Lacks conserved residue(s) required for the propagation of feature annotation.</text>
</comment>
<evidence type="ECO:0000313" key="4">
    <source>
        <dbReference type="EMBL" id="ALD15506.1"/>
    </source>
</evidence>
<feature type="binding site" evidence="3">
    <location>
        <position position="169"/>
    </location>
    <ligand>
        <name>S-adenosyl-L-methionine</name>
        <dbReference type="ChEBI" id="CHEBI:59789"/>
    </ligand>
</feature>
<dbReference type="CDD" id="cd02440">
    <property type="entry name" value="AdoMet_MTases"/>
    <property type="match status" value="1"/>
</dbReference>
<proteinExistence type="inferred from homology"/>
<keyword evidence="3" id="KW-0963">Cytoplasm</keyword>
<dbReference type="AlphaFoldDB" id="A0A0M3RSN2"/>
<name>A0A0M3RSN2_9GAMM</name>
<feature type="binding site" evidence="3">
    <location>
        <begin position="115"/>
        <end position="116"/>
    </location>
    <ligand>
        <name>S-adenosyl-L-methionine</name>
        <dbReference type="ChEBI" id="CHEBI:59789"/>
    </ligand>
</feature>
<feature type="binding site" evidence="3">
    <location>
        <begin position="99"/>
        <end position="100"/>
    </location>
    <ligand>
        <name>S-adenosyl-L-methionine</name>
        <dbReference type="ChEBI" id="CHEBI:59789"/>
    </ligand>
</feature>
<dbReference type="InterPro" id="IPR029063">
    <property type="entry name" value="SAM-dependent_MTases_sf"/>
</dbReference>
<comment type="function">
    <text evidence="3">Specifically methylates the guanosine in position 1516 of 16S rRNA.</text>
</comment>
<dbReference type="STRING" id="1265350.IX46_03030"/>
<dbReference type="PANTHER" id="PTHR36112">
    <property type="entry name" value="RIBOSOMAL RNA SMALL SUBUNIT METHYLTRANSFERASE J"/>
    <property type="match status" value="1"/>
</dbReference>
<dbReference type="Proteomes" id="UP000066321">
    <property type="component" value="Chromosome"/>
</dbReference>
<evidence type="ECO:0000313" key="5">
    <source>
        <dbReference type="Proteomes" id="UP000066321"/>
    </source>
</evidence>
<comment type="similarity">
    <text evidence="3">Belongs to the methyltransferase superfamily. RsmJ family.</text>
</comment>
<dbReference type="EC" id="2.1.1.242" evidence="3"/>
<gene>
    <name evidence="3" type="primary">rsmJ</name>
    <name evidence="4" type="ORF">IX46_03030</name>
</gene>
<comment type="subcellular location">
    <subcellularLocation>
        <location evidence="3">Cytoplasm</location>
    </subcellularLocation>
</comment>
<dbReference type="PANTHER" id="PTHR36112:SF1">
    <property type="entry name" value="RIBOSOMAL RNA SMALL SUBUNIT METHYLTRANSFERASE J"/>
    <property type="match status" value="1"/>
</dbReference>
<dbReference type="GO" id="GO:0005737">
    <property type="term" value="C:cytoplasm"/>
    <property type="evidence" value="ECO:0007669"/>
    <property type="project" value="UniProtKB-SubCell"/>
</dbReference>
<dbReference type="KEGG" id="baph:IX46_03030"/>
<dbReference type="SUPFAM" id="SSF53335">
    <property type="entry name" value="S-adenosyl-L-methionine-dependent methyltransferases"/>
    <property type="match status" value="1"/>
</dbReference>
<keyword evidence="1 3" id="KW-0489">Methyltransferase</keyword>
<keyword evidence="3 4" id="KW-0808">Transferase</keyword>
<dbReference type="Pfam" id="PF04445">
    <property type="entry name" value="SAM_MT"/>
    <property type="match status" value="1"/>
</dbReference>
<dbReference type="InterPro" id="IPR007536">
    <property type="entry name" value="16SrRNA_methylTrfase_J"/>
</dbReference>
<evidence type="ECO:0000256" key="1">
    <source>
        <dbReference type="ARBA" id="ARBA00022603"/>
    </source>
</evidence>
<keyword evidence="3" id="KW-0698">rRNA processing</keyword>
<dbReference type="GO" id="GO:0008990">
    <property type="term" value="F:rRNA (guanine-N2-)-methyltransferase activity"/>
    <property type="evidence" value="ECO:0007669"/>
    <property type="project" value="UniProtKB-UniRule"/>
</dbReference>
<dbReference type="PATRIC" id="fig|1265350.3.peg.572"/>
<evidence type="ECO:0000256" key="2">
    <source>
        <dbReference type="ARBA" id="ARBA00022691"/>
    </source>
</evidence>
<comment type="catalytic activity">
    <reaction evidence="3">
        <text>guanosine(1516) in 16S rRNA + S-adenosyl-L-methionine = N(2)-methylguanosine(1516) in 16S rRNA + S-adenosyl-L-homocysteine + H(+)</text>
        <dbReference type="Rhea" id="RHEA:43220"/>
        <dbReference type="Rhea" id="RHEA-COMP:10412"/>
        <dbReference type="Rhea" id="RHEA-COMP:10413"/>
        <dbReference type="ChEBI" id="CHEBI:15378"/>
        <dbReference type="ChEBI" id="CHEBI:57856"/>
        <dbReference type="ChEBI" id="CHEBI:59789"/>
        <dbReference type="ChEBI" id="CHEBI:74269"/>
        <dbReference type="ChEBI" id="CHEBI:74481"/>
        <dbReference type="EC" id="2.1.1.242"/>
    </reaction>
</comment>
<keyword evidence="2 3" id="KW-0949">S-adenosyl-L-methionine</keyword>
<organism evidence="4 5">
    <name type="scientific">Buchnera aphidicola</name>
    <name type="common">Aphis glycines</name>
    <dbReference type="NCBI Taxonomy" id="1265350"/>
    <lineage>
        <taxon>Bacteria</taxon>
        <taxon>Pseudomonadati</taxon>
        <taxon>Pseudomonadota</taxon>
        <taxon>Gammaproteobacteria</taxon>
        <taxon>Enterobacterales</taxon>
        <taxon>Erwiniaceae</taxon>
        <taxon>Buchnera</taxon>
    </lineage>
</organism>
<reference evidence="4 5" key="1">
    <citation type="journal article" date="2015" name="J Genomics">
        <title>Whole Genome Sequence of the Soybean Aphid Endosymbiont Buchnera aphidicola and Genetic Differentiation among Biotype-Specific Strains.</title>
        <authorList>
            <person name="Cassone B.J."/>
            <person name="Wenger J.A."/>
            <person name="Michel A.P."/>
        </authorList>
    </citation>
    <scope>NUCLEOTIDE SEQUENCE [LARGE SCALE GENOMIC DNA]</scope>
    <source>
        <strain evidence="4 5">BAg</strain>
    </source>
</reference>
<evidence type="ECO:0000256" key="3">
    <source>
        <dbReference type="HAMAP-Rule" id="MF_01523"/>
    </source>
</evidence>
<dbReference type="OrthoDB" id="3191794at2"/>